<sequence length="199" mass="23822">MKTMNRNESRYFKTAAKMDEAFLRLIEEKDLEFITVKEICNKAGVNRSTFYLHYETIDDLLSESLEYMNGHFLDFMVQKDSAFIEGISQCQKEELYLVTPKYLEKYLEYVKSNRHLFENAVKRPQVLRLDESYEKMFRFVFTPILERCQVPEENRRYLMAFYIHGIMAIITEWLKSNCEDSVEQIMSIIQQCVTHGRNQ</sequence>
<evidence type="ECO:0000259" key="3">
    <source>
        <dbReference type="PROSITE" id="PS50977"/>
    </source>
</evidence>
<dbReference type="InterPro" id="IPR009057">
    <property type="entry name" value="Homeodomain-like_sf"/>
</dbReference>
<dbReference type="PANTHER" id="PTHR43479">
    <property type="entry name" value="ACREF/ENVCD OPERON REPRESSOR-RELATED"/>
    <property type="match status" value="1"/>
</dbReference>
<dbReference type="Proteomes" id="UP000002971">
    <property type="component" value="Unassembled WGS sequence"/>
</dbReference>
<dbReference type="InterPro" id="IPR001647">
    <property type="entry name" value="HTH_TetR"/>
</dbReference>
<evidence type="ECO:0000256" key="1">
    <source>
        <dbReference type="ARBA" id="ARBA00023125"/>
    </source>
</evidence>
<dbReference type="AlphaFoldDB" id="F7QZP9"/>
<name>F7QZP9_9LACO</name>
<evidence type="ECO:0000313" key="5">
    <source>
        <dbReference type="Proteomes" id="UP000002971"/>
    </source>
</evidence>
<dbReference type="PANTHER" id="PTHR43479:SF11">
    <property type="entry name" value="ACREF_ENVCD OPERON REPRESSOR-RELATED"/>
    <property type="match status" value="1"/>
</dbReference>
<protein>
    <recommendedName>
        <fullName evidence="3">HTH tetR-type domain-containing protein</fullName>
    </recommendedName>
</protein>
<proteinExistence type="predicted"/>
<dbReference type="Pfam" id="PF00440">
    <property type="entry name" value="TetR_N"/>
    <property type="match status" value="1"/>
</dbReference>
<comment type="caution">
    <text evidence="4">The sequence shown here is derived from an EMBL/GenBank/DDBJ whole genome shotgun (WGS) entry which is preliminary data.</text>
</comment>
<dbReference type="SUPFAM" id="SSF46689">
    <property type="entry name" value="Homeodomain-like"/>
    <property type="match status" value="1"/>
</dbReference>
<accession>F7QZP9</accession>
<dbReference type="InterPro" id="IPR050624">
    <property type="entry name" value="HTH-type_Tx_Regulator"/>
</dbReference>
<dbReference type="Gene3D" id="1.10.357.10">
    <property type="entry name" value="Tetracycline Repressor, domain 2"/>
    <property type="match status" value="1"/>
</dbReference>
<dbReference type="EMBL" id="AFOJ01000003">
    <property type="protein sequence ID" value="EGM52970.1"/>
    <property type="molecule type" value="Genomic_DNA"/>
</dbReference>
<dbReference type="PROSITE" id="PS50977">
    <property type="entry name" value="HTH_TETR_2"/>
    <property type="match status" value="1"/>
</dbReference>
<evidence type="ECO:0000256" key="2">
    <source>
        <dbReference type="PROSITE-ProRule" id="PRU00335"/>
    </source>
</evidence>
<organism evidence="4 5">
    <name type="scientific">Ligilactobacillus ruminis SPM0211</name>
    <dbReference type="NCBI Taxonomy" id="1040964"/>
    <lineage>
        <taxon>Bacteria</taxon>
        <taxon>Bacillati</taxon>
        <taxon>Bacillota</taxon>
        <taxon>Bacilli</taxon>
        <taxon>Lactobacillales</taxon>
        <taxon>Lactobacillaceae</taxon>
        <taxon>Ligilactobacillus</taxon>
    </lineage>
</organism>
<dbReference type="GO" id="GO:0003677">
    <property type="term" value="F:DNA binding"/>
    <property type="evidence" value="ECO:0007669"/>
    <property type="project" value="UniProtKB-UniRule"/>
</dbReference>
<keyword evidence="1 2" id="KW-0238">DNA-binding</keyword>
<dbReference type="InterPro" id="IPR039532">
    <property type="entry name" value="TetR_C_Firmicutes"/>
</dbReference>
<feature type="domain" description="HTH tetR-type" evidence="3">
    <location>
        <begin position="12"/>
        <end position="72"/>
    </location>
</feature>
<evidence type="ECO:0000313" key="4">
    <source>
        <dbReference type="EMBL" id="EGM52970.1"/>
    </source>
</evidence>
<gene>
    <name evidence="4" type="ORF">LRU_00905</name>
</gene>
<reference evidence="4 5" key="1">
    <citation type="journal article" date="2011" name="J. Bacteriol.">
        <title>Genome Sequence of Lactobacillus ruminis SPM0211, Isolated from a Fecal Sample from a Healthy Korean.</title>
        <authorList>
            <person name="Lee S."/>
            <person name="Cho Y.J."/>
            <person name="Lee A.H."/>
            <person name="Chun J."/>
            <person name="Ha N.J."/>
            <person name="Ko G."/>
        </authorList>
    </citation>
    <scope>NUCLEOTIDE SEQUENCE [LARGE SCALE GENOMIC DNA]</scope>
    <source>
        <strain evidence="4 5">SPM0211</strain>
    </source>
</reference>
<dbReference type="Pfam" id="PF14278">
    <property type="entry name" value="TetR_C_8"/>
    <property type="match status" value="1"/>
</dbReference>
<feature type="DNA-binding region" description="H-T-H motif" evidence="2">
    <location>
        <begin position="35"/>
        <end position="54"/>
    </location>
</feature>